<dbReference type="VEuPathDB" id="FungiDB:SDRG_00065"/>
<accession>T0R5W1</accession>
<dbReference type="SMART" id="SM00368">
    <property type="entry name" value="LRR_RI"/>
    <property type="match status" value="3"/>
</dbReference>
<evidence type="ECO:0000313" key="5">
    <source>
        <dbReference type="Proteomes" id="UP000030762"/>
    </source>
</evidence>
<evidence type="ECO:0000256" key="3">
    <source>
        <dbReference type="ARBA" id="ARBA00022737"/>
    </source>
</evidence>
<dbReference type="PANTHER" id="PTHR24113:SF12">
    <property type="entry name" value="RAN GTPASE-ACTIVATING PROTEIN 1"/>
    <property type="match status" value="1"/>
</dbReference>
<evidence type="ECO:0000313" key="4">
    <source>
        <dbReference type="EMBL" id="EQC42326.1"/>
    </source>
</evidence>
<dbReference type="Gene3D" id="3.80.10.10">
    <property type="entry name" value="Ribonuclease Inhibitor"/>
    <property type="match status" value="1"/>
</dbReference>
<dbReference type="GO" id="GO:0005096">
    <property type="term" value="F:GTPase activator activity"/>
    <property type="evidence" value="ECO:0007669"/>
    <property type="project" value="UniProtKB-KW"/>
</dbReference>
<dbReference type="Proteomes" id="UP000030762">
    <property type="component" value="Unassembled WGS sequence"/>
</dbReference>
<dbReference type="InterPro" id="IPR032675">
    <property type="entry name" value="LRR_dom_sf"/>
</dbReference>
<evidence type="ECO:0000256" key="1">
    <source>
        <dbReference type="ARBA" id="ARBA00022468"/>
    </source>
</evidence>
<gene>
    <name evidence="4" type="ORF">SDRG_00065</name>
</gene>
<keyword evidence="2" id="KW-0433">Leucine-rich repeat</keyword>
<dbReference type="InParanoid" id="T0R5W1"/>
<sequence>MALPHGILPALPPDALQHIAQYLGTSNEMRAFLTALPIEWLTPPMVALLELYDCVLDGRLVDTSAEQPEMVQLWPKSLLPRFLFDGGRRRSEAETHLAALLYAYMPLLPYVELRLGRTVADIIPPETKLHVMTICSPNELARARTLGRLETLDVFVYDDTDSDDANWAPQDLHLVPTLRNLKLYWCCAATAALHTGFIESLVSSNVTRLSLHYDVDDDASWTDETVNTFARWMHLAPITALKLVKLSLRTHLRVQFATAILTSQTLASLKVEGGNLPRVLFNLCSRSRDPARRFSLPVQLETLETNVRNSSDVVAFALALRGANNLRRVSLFCDVGLDNRAVLALRRALMSLARLRSLELGCCSMPLIPTEQMQRLVVLELRRNYAGDMGIIPLAQTLPQCQWLQQLSLINQECTHLTAQALAAAIPHCPSLKVLDLSFNEVGSEGLIALLPSIGSLDVLVLQANDVDADGAYVLADDIDATAHLTQLDLSGNPISEDGVLSLIDAIGSSLVLRHGVLNLCETVDDEDERENCAAFADERLPIRAWCKLQ</sequence>
<evidence type="ECO:0008006" key="6">
    <source>
        <dbReference type="Google" id="ProtNLM"/>
    </source>
</evidence>
<name>T0R5W1_SAPDV</name>
<keyword evidence="3" id="KW-0677">Repeat</keyword>
<dbReference type="GO" id="GO:0031267">
    <property type="term" value="F:small GTPase binding"/>
    <property type="evidence" value="ECO:0007669"/>
    <property type="project" value="TreeGrafter"/>
</dbReference>
<dbReference type="AlphaFoldDB" id="T0R5W1"/>
<keyword evidence="5" id="KW-1185">Reference proteome</keyword>
<dbReference type="OrthoDB" id="120976at2759"/>
<organism evidence="4 5">
    <name type="scientific">Saprolegnia diclina (strain VS20)</name>
    <dbReference type="NCBI Taxonomy" id="1156394"/>
    <lineage>
        <taxon>Eukaryota</taxon>
        <taxon>Sar</taxon>
        <taxon>Stramenopiles</taxon>
        <taxon>Oomycota</taxon>
        <taxon>Saprolegniomycetes</taxon>
        <taxon>Saprolegniales</taxon>
        <taxon>Saprolegniaceae</taxon>
        <taxon>Saprolegnia</taxon>
    </lineage>
</organism>
<dbReference type="SUPFAM" id="SSF52047">
    <property type="entry name" value="RNI-like"/>
    <property type="match status" value="1"/>
</dbReference>
<dbReference type="GeneID" id="19940792"/>
<dbReference type="InterPro" id="IPR001611">
    <property type="entry name" value="Leu-rich_rpt"/>
</dbReference>
<protein>
    <recommendedName>
        <fullName evidence="6">F-box domain-containing protein</fullName>
    </recommendedName>
</protein>
<reference evidence="4 5" key="1">
    <citation type="submission" date="2012-04" db="EMBL/GenBank/DDBJ databases">
        <title>The Genome Sequence of Saprolegnia declina VS20.</title>
        <authorList>
            <consortium name="The Broad Institute Genome Sequencing Platform"/>
            <person name="Russ C."/>
            <person name="Nusbaum C."/>
            <person name="Tyler B."/>
            <person name="van West P."/>
            <person name="Dieguez-Uribeondo J."/>
            <person name="de Bruijn I."/>
            <person name="Tripathy S."/>
            <person name="Jiang R."/>
            <person name="Young S.K."/>
            <person name="Zeng Q."/>
            <person name="Gargeya S."/>
            <person name="Fitzgerald M."/>
            <person name="Haas B."/>
            <person name="Abouelleil A."/>
            <person name="Alvarado L."/>
            <person name="Arachchi H.M."/>
            <person name="Berlin A."/>
            <person name="Chapman S.B."/>
            <person name="Goldberg J."/>
            <person name="Griggs A."/>
            <person name="Gujja S."/>
            <person name="Hansen M."/>
            <person name="Howarth C."/>
            <person name="Imamovic A."/>
            <person name="Larimer J."/>
            <person name="McCowen C."/>
            <person name="Montmayeur A."/>
            <person name="Murphy C."/>
            <person name="Neiman D."/>
            <person name="Pearson M."/>
            <person name="Priest M."/>
            <person name="Roberts A."/>
            <person name="Saif S."/>
            <person name="Shea T."/>
            <person name="Sisk P."/>
            <person name="Sykes S."/>
            <person name="Wortman J."/>
            <person name="Nusbaum C."/>
            <person name="Birren B."/>
        </authorList>
    </citation>
    <scope>NUCLEOTIDE SEQUENCE [LARGE SCALE GENOMIC DNA]</scope>
    <source>
        <strain evidence="4 5">VS20</strain>
    </source>
</reference>
<dbReference type="GO" id="GO:0006913">
    <property type="term" value="P:nucleocytoplasmic transport"/>
    <property type="evidence" value="ECO:0007669"/>
    <property type="project" value="TreeGrafter"/>
</dbReference>
<dbReference type="GO" id="GO:0005829">
    <property type="term" value="C:cytosol"/>
    <property type="evidence" value="ECO:0007669"/>
    <property type="project" value="TreeGrafter"/>
</dbReference>
<dbReference type="RefSeq" id="XP_008603749.1">
    <property type="nucleotide sequence ID" value="XM_008605527.1"/>
</dbReference>
<dbReference type="PANTHER" id="PTHR24113">
    <property type="entry name" value="RAN GTPASE-ACTIVATING PROTEIN 1"/>
    <property type="match status" value="1"/>
</dbReference>
<keyword evidence="1" id="KW-0343">GTPase activation</keyword>
<dbReference type="Pfam" id="PF13516">
    <property type="entry name" value="LRR_6"/>
    <property type="match status" value="2"/>
</dbReference>
<dbReference type="GO" id="GO:0005634">
    <property type="term" value="C:nucleus"/>
    <property type="evidence" value="ECO:0007669"/>
    <property type="project" value="TreeGrafter"/>
</dbReference>
<proteinExistence type="predicted"/>
<evidence type="ECO:0000256" key="2">
    <source>
        <dbReference type="ARBA" id="ARBA00022614"/>
    </source>
</evidence>
<dbReference type="GO" id="GO:0048471">
    <property type="term" value="C:perinuclear region of cytoplasm"/>
    <property type="evidence" value="ECO:0007669"/>
    <property type="project" value="TreeGrafter"/>
</dbReference>
<dbReference type="EMBL" id="JH767132">
    <property type="protein sequence ID" value="EQC42326.1"/>
    <property type="molecule type" value="Genomic_DNA"/>
</dbReference>
<dbReference type="InterPro" id="IPR027038">
    <property type="entry name" value="RanGap"/>
</dbReference>
<dbReference type="eggNOG" id="KOG4308">
    <property type="taxonomic scope" value="Eukaryota"/>
</dbReference>
<dbReference type="STRING" id="1156394.T0R5W1"/>